<protein>
    <submittedName>
        <fullName evidence="2">Uncharacterized protein</fullName>
    </submittedName>
</protein>
<proteinExistence type="predicted"/>
<feature type="region of interest" description="Disordered" evidence="1">
    <location>
        <begin position="93"/>
        <end position="113"/>
    </location>
</feature>
<reference evidence="2" key="1">
    <citation type="submission" date="2020-03" db="EMBL/GenBank/DDBJ databases">
        <authorList>
            <person name="Weist P."/>
        </authorList>
    </citation>
    <scope>NUCLEOTIDE SEQUENCE</scope>
</reference>
<feature type="region of interest" description="Disordered" evidence="1">
    <location>
        <begin position="1"/>
        <end position="46"/>
    </location>
</feature>
<evidence type="ECO:0000256" key="1">
    <source>
        <dbReference type="SAM" id="MobiDB-lite"/>
    </source>
</evidence>
<evidence type="ECO:0000313" key="2">
    <source>
        <dbReference type="EMBL" id="CAB1446858.1"/>
    </source>
</evidence>
<dbReference type="Proteomes" id="UP001153269">
    <property type="component" value="Unassembled WGS sequence"/>
</dbReference>
<keyword evidence="3" id="KW-1185">Reference proteome</keyword>
<dbReference type="EMBL" id="CADEAL010003928">
    <property type="protein sequence ID" value="CAB1446858.1"/>
    <property type="molecule type" value="Genomic_DNA"/>
</dbReference>
<comment type="caution">
    <text evidence="2">The sequence shown here is derived from an EMBL/GenBank/DDBJ whole genome shotgun (WGS) entry which is preliminary data.</text>
</comment>
<sequence>MTGAGETTVAGRDGGASDKSRDGNACHIDEATPRGDGNGLLKRPHFLSPTACQAGGVSLGGRHGGVHNPPAAHRSAELLRGALGRKKTVLITPPHPQPLAFPVCSFPPPPPPH</sequence>
<gene>
    <name evidence="2" type="ORF">PLEPLA_LOCUS34576</name>
</gene>
<dbReference type="AlphaFoldDB" id="A0A9N7VCK6"/>
<feature type="compositionally biased region" description="Basic and acidic residues" evidence="1">
    <location>
        <begin position="15"/>
        <end position="33"/>
    </location>
</feature>
<evidence type="ECO:0000313" key="3">
    <source>
        <dbReference type="Proteomes" id="UP001153269"/>
    </source>
</evidence>
<name>A0A9N7VCK6_PLEPL</name>
<organism evidence="2 3">
    <name type="scientific">Pleuronectes platessa</name>
    <name type="common">European plaice</name>
    <dbReference type="NCBI Taxonomy" id="8262"/>
    <lineage>
        <taxon>Eukaryota</taxon>
        <taxon>Metazoa</taxon>
        <taxon>Chordata</taxon>
        <taxon>Craniata</taxon>
        <taxon>Vertebrata</taxon>
        <taxon>Euteleostomi</taxon>
        <taxon>Actinopterygii</taxon>
        <taxon>Neopterygii</taxon>
        <taxon>Teleostei</taxon>
        <taxon>Neoteleostei</taxon>
        <taxon>Acanthomorphata</taxon>
        <taxon>Carangaria</taxon>
        <taxon>Pleuronectiformes</taxon>
        <taxon>Pleuronectoidei</taxon>
        <taxon>Pleuronectidae</taxon>
        <taxon>Pleuronectes</taxon>
    </lineage>
</organism>
<accession>A0A9N7VCK6</accession>